<dbReference type="Pfam" id="PF12937">
    <property type="entry name" value="F-box-like"/>
    <property type="match status" value="1"/>
</dbReference>
<dbReference type="InterPro" id="IPR036047">
    <property type="entry name" value="F-box-like_dom_sf"/>
</dbReference>
<protein>
    <recommendedName>
        <fullName evidence="1">F-box domain-containing protein</fullName>
    </recommendedName>
</protein>
<evidence type="ECO:0000313" key="3">
    <source>
        <dbReference type="RefSeq" id="XP_033461158.1"/>
    </source>
</evidence>
<dbReference type="Proteomes" id="UP000504637">
    <property type="component" value="Unplaced"/>
</dbReference>
<evidence type="ECO:0000259" key="1">
    <source>
        <dbReference type="PROSITE" id="PS50181"/>
    </source>
</evidence>
<evidence type="ECO:0000313" key="2">
    <source>
        <dbReference type="Proteomes" id="UP000504637"/>
    </source>
</evidence>
<dbReference type="RefSeq" id="XP_033461158.1">
    <property type="nucleotide sequence ID" value="XM_033604429.1"/>
</dbReference>
<keyword evidence="2" id="KW-1185">Reference proteome</keyword>
<reference evidence="3" key="1">
    <citation type="submission" date="2020-01" db="EMBL/GenBank/DDBJ databases">
        <authorList>
            <consortium name="DOE Joint Genome Institute"/>
            <person name="Haridas S."/>
            <person name="Albert R."/>
            <person name="Binder M."/>
            <person name="Bloem J."/>
            <person name="Labutti K."/>
            <person name="Salamov A."/>
            <person name="Andreopoulos B."/>
            <person name="Baker S.E."/>
            <person name="Barry K."/>
            <person name="Bills G."/>
            <person name="Bluhm B.H."/>
            <person name="Cannon C."/>
            <person name="Castanera R."/>
            <person name="Culley D.E."/>
            <person name="Daum C."/>
            <person name="Ezra D."/>
            <person name="Gonzalez J.B."/>
            <person name="Henrissat B."/>
            <person name="Kuo A."/>
            <person name="Liang C."/>
            <person name="Lipzen A."/>
            <person name="Lutzoni F."/>
            <person name="Magnuson J."/>
            <person name="Mondo S."/>
            <person name="Nolan M."/>
            <person name="Ohm R."/>
            <person name="Pangilinan J."/>
            <person name="Park H.-J."/>
            <person name="Ramirez L."/>
            <person name="Alfaro M."/>
            <person name="Sun H."/>
            <person name="Tritt A."/>
            <person name="Yoshinaga Y."/>
            <person name="Zwiers L.-H."/>
            <person name="Turgeon B.G."/>
            <person name="Goodwin S.B."/>
            <person name="Spatafora J.W."/>
            <person name="Crous P.W."/>
            <person name="Grigoriev I.V."/>
        </authorList>
    </citation>
    <scope>NUCLEOTIDE SEQUENCE</scope>
    <source>
        <strain evidence="3">CBS 342.82</strain>
    </source>
</reference>
<reference evidence="3" key="3">
    <citation type="submission" date="2025-08" db="UniProtKB">
        <authorList>
            <consortium name="RefSeq"/>
        </authorList>
    </citation>
    <scope>IDENTIFICATION</scope>
    <source>
        <strain evidence="3">CBS 342.82</strain>
    </source>
</reference>
<dbReference type="CDD" id="cd09917">
    <property type="entry name" value="F-box_SF"/>
    <property type="match status" value="1"/>
</dbReference>
<organism evidence="3">
    <name type="scientific">Dissoconium aciculare CBS 342.82</name>
    <dbReference type="NCBI Taxonomy" id="1314786"/>
    <lineage>
        <taxon>Eukaryota</taxon>
        <taxon>Fungi</taxon>
        <taxon>Dikarya</taxon>
        <taxon>Ascomycota</taxon>
        <taxon>Pezizomycotina</taxon>
        <taxon>Dothideomycetes</taxon>
        <taxon>Dothideomycetidae</taxon>
        <taxon>Mycosphaerellales</taxon>
        <taxon>Dissoconiaceae</taxon>
        <taxon>Dissoconium</taxon>
    </lineage>
</organism>
<proteinExistence type="predicted"/>
<dbReference type="InterPro" id="IPR001810">
    <property type="entry name" value="F-box_dom"/>
</dbReference>
<dbReference type="GeneID" id="54362229"/>
<gene>
    <name evidence="3" type="ORF">K489DRAFT_378525</name>
</gene>
<dbReference type="OrthoDB" id="3939450at2759"/>
<dbReference type="AlphaFoldDB" id="A0A6J3MBB9"/>
<dbReference type="PROSITE" id="PS50181">
    <property type="entry name" value="FBOX"/>
    <property type="match status" value="1"/>
</dbReference>
<dbReference type="Gene3D" id="1.20.1280.50">
    <property type="match status" value="1"/>
</dbReference>
<feature type="domain" description="F-box" evidence="1">
    <location>
        <begin position="1"/>
        <end position="51"/>
    </location>
</feature>
<sequence>MSVPSRLPVELWLQIFEHVEPSDLWLSVRRVNRTFRMCAEDIAKAHIIHRISLSMNLSLGSGTHHRWYDVRGSVRLAFKAISQQNPQYAEFEITAFLPVGFSQSAEEKWNRMCAKDTGGDTPWNVKLDGGSPIAMLLPDSTISREQGLCCNWKSMLSGYLARLRSS</sequence>
<name>A0A6J3MBB9_9PEZI</name>
<dbReference type="SUPFAM" id="SSF81383">
    <property type="entry name" value="F-box domain"/>
    <property type="match status" value="1"/>
</dbReference>
<reference evidence="3" key="2">
    <citation type="submission" date="2020-04" db="EMBL/GenBank/DDBJ databases">
        <authorList>
            <consortium name="NCBI Genome Project"/>
        </authorList>
    </citation>
    <scope>NUCLEOTIDE SEQUENCE</scope>
    <source>
        <strain evidence="3">CBS 342.82</strain>
    </source>
</reference>
<accession>A0A6J3MBB9</accession>
<dbReference type="SMART" id="SM00256">
    <property type="entry name" value="FBOX"/>
    <property type="match status" value="1"/>
</dbReference>